<reference evidence="8 9" key="1">
    <citation type="submission" date="2022-12" db="EMBL/GenBank/DDBJ databases">
        <title>Chromosome-level genome of Tegillarca granosa.</title>
        <authorList>
            <person name="Kim J."/>
        </authorList>
    </citation>
    <scope>NUCLEOTIDE SEQUENCE [LARGE SCALE GENOMIC DNA]</scope>
    <source>
        <strain evidence="8">Teg-2019</strain>
        <tissue evidence="8">Adductor muscle</tissue>
    </source>
</reference>
<gene>
    <name evidence="8" type="ORF">KUTeg_017549</name>
</gene>
<protein>
    <recommendedName>
        <fullName evidence="7">Large ribosomal subunit protein mL54</fullName>
    </recommendedName>
</protein>
<evidence type="ECO:0000313" key="8">
    <source>
        <dbReference type="EMBL" id="KAJ8303966.1"/>
    </source>
</evidence>
<evidence type="ECO:0000256" key="2">
    <source>
        <dbReference type="ARBA" id="ARBA00022946"/>
    </source>
</evidence>
<comment type="caution">
    <text evidence="8">The sequence shown here is derived from an EMBL/GenBank/DDBJ whole genome shotgun (WGS) entry which is preliminary data.</text>
</comment>
<evidence type="ECO:0000256" key="7">
    <source>
        <dbReference type="ARBA" id="ARBA00035179"/>
    </source>
</evidence>
<keyword evidence="9" id="KW-1185">Reference proteome</keyword>
<dbReference type="PANTHER" id="PTHR28595">
    <property type="entry name" value="39S RIBOSOMAL PROTEIN L54, MITOCHONDRIAL"/>
    <property type="match status" value="1"/>
</dbReference>
<comment type="subcellular location">
    <subcellularLocation>
        <location evidence="1">Mitochondrion</location>
    </subcellularLocation>
</comment>
<accession>A0ABQ9EF80</accession>
<keyword evidence="3" id="KW-0689">Ribosomal protein</keyword>
<evidence type="ECO:0000256" key="5">
    <source>
        <dbReference type="ARBA" id="ARBA00023274"/>
    </source>
</evidence>
<proteinExistence type="inferred from homology"/>
<keyword evidence="2" id="KW-0809">Transit peptide</keyword>
<evidence type="ECO:0000256" key="1">
    <source>
        <dbReference type="ARBA" id="ARBA00004173"/>
    </source>
</evidence>
<comment type="similarity">
    <text evidence="6">Belongs to the mitochondrion-specific ribosomal protein mL54 family.</text>
</comment>
<dbReference type="InterPro" id="IPR013870">
    <property type="entry name" value="Ribosomal_mL54"/>
</dbReference>
<evidence type="ECO:0000256" key="6">
    <source>
        <dbReference type="ARBA" id="ARBA00033752"/>
    </source>
</evidence>
<evidence type="ECO:0000256" key="4">
    <source>
        <dbReference type="ARBA" id="ARBA00023128"/>
    </source>
</evidence>
<name>A0ABQ9EF80_TEGGR</name>
<dbReference type="Proteomes" id="UP001217089">
    <property type="component" value="Unassembled WGS sequence"/>
</dbReference>
<dbReference type="PANTHER" id="PTHR28595:SF1">
    <property type="entry name" value="LARGE RIBOSOMAL SUBUNIT PROTEIN ML54"/>
    <property type="match status" value="1"/>
</dbReference>
<dbReference type="Pfam" id="PF08561">
    <property type="entry name" value="Ribosomal_L37"/>
    <property type="match status" value="1"/>
</dbReference>
<keyword evidence="4" id="KW-0496">Mitochondrion</keyword>
<evidence type="ECO:0000256" key="3">
    <source>
        <dbReference type="ARBA" id="ARBA00022980"/>
    </source>
</evidence>
<keyword evidence="5" id="KW-0687">Ribonucleoprotein</keyword>
<organism evidence="8 9">
    <name type="scientific">Tegillarca granosa</name>
    <name type="common">Malaysian cockle</name>
    <name type="synonym">Anadara granosa</name>
    <dbReference type="NCBI Taxonomy" id="220873"/>
    <lineage>
        <taxon>Eukaryota</taxon>
        <taxon>Metazoa</taxon>
        <taxon>Spiralia</taxon>
        <taxon>Lophotrochozoa</taxon>
        <taxon>Mollusca</taxon>
        <taxon>Bivalvia</taxon>
        <taxon>Autobranchia</taxon>
        <taxon>Pteriomorphia</taxon>
        <taxon>Arcoida</taxon>
        <taxon>Arcoidea</taxon>
        <taxon>Arcidae</taxon>
        <taxon>Tegillarca</taxon>
    </lineage>
</organism>
<evidence type="ECO:0000313" key="9">
    <source>
        <dbReference type="Proteomes" id="UP001217089"/>
    </source>
</evidence>
<sequence>MINTVKVSLKEIESRVGKSLLRAVSNAAGRFVAPITKSVVWVISIPMRVNFSISGTFNMALRMLKRFDIQKLCTFTRLCVARYAAQAAPPKKMGKKRFALPVETNPEILCTRLCGGNIYKEGEDPVLKEDHEYPDWLWELRIEHKPLVLKDFEPYSDGYWRKLKKLTLQEKNKTQKRIQSRGK</sequence>
<dbReference type="EMBL" id="JARBDR010000903">
    <property type="protein sequence ID" value="KAJ8303966.1"/>
    <property type="molecule type" value="Genomic_DNA"/>
</dbReference>